<name>A0A1G7S7J5_9FLAO</name>
<dbReference type="AlphaFoldDB" id="A0A1G7S7J5"/>
<gene>
    <name evidence="1" type="ORF">SAMN05421825_2896</name>
</gene>
<protein>
    <submittedName>
        <fullName evidence="1">Uncharacterized membrane protein</fullName>
    </submittedName>
</protein>
<dbReference type="OrthoDB" id="978939at2"/>
<proteinExistence type="predicted"/>
<accession>A0A1G7S7J5</accession>
<reference evidence="2" key="1">
    <citation type="submission" date="2016-10" db="EMBL/GenBank/DDBJ databases">
        <authorList>
            <person name="Varghese N."/>
            <person name="Submissions S."/>
        </authorList>
    </citation>
    <scope>NUCLEOTIDE SEQUENCE [LARGE SCALE GENOMIC DNA]</scope>
    <source>
        <strain evidence="2">DSM 19684</strain>
    </source>
</reference>
<organism evidence="1 2">
    <name type="scientific">Epilithonimonas hungarica</name>
    <dbReference type="NCBI Taxonomy" id="454006"/>
    <lineage>
        <taxon>Bacteria</taxon>
        <taxon>Pseudomonadati</taxon>
        <taxon>Bacteroidota</taxon>
        <taxon>Flavobacteriia</taxon>
        <taxon>Flavobacteriales</taxon>
        <taxon>Weeksellaceae</taxon>
        <taxon>Chryseobacterium group</taxon>
        <taxon>Epilithonimonas</taxon>
    </lineage>
</organism>
<dbReference type="STRING" id="454006.SAMN05421825_2896"/>
<dbReference type="RefSeq" id="WP_026752411.1">
    <property type="nucleotide sequence ID" value="NZ_FNBH01000003.1"/>
</dbReference>
<sequence>MEKLITIIFEAEEHAIEASKAMEQLAENKDIAVEELYILYRNEQGNIIIRDAQNQEIPQSVINTFVGGIIGILGGPLNVLWGLTNGAVAKRISNLLRYSKTSKMLERASKTITNGKTAIVAHIDEYWEIPLNMAMEPFNVAIKRLSIDEELGKYILWKQKAIEKKNIASKKKE</sequence>
<evidence type="ECO:0000313" key="2">
    <source>
        <dbReference type="Proteomes" id="UP000199203"/>
    </source>
</evidence>
<keyword evidence="2" id="KW-1185">Reference proteome</keyword>
<dbReference type="Proteomes" id="UP000199203">
    <property type="component" value="Unassembled WGS sequence"/>
</dbReference>
<evidence type="ECO:0000313" key="1">
    <source>
        <dbReference type="EMBL" id="SDG18953.1"/>
    </source>
</evidence>
<dbReference type="EMBL" id="FNBH01000003">
    <property type="protein sequence ID" value="SDG18953.1"/>
    <property type="molecule type" value="Genomic_DNA"/>
</dbReference>